<dbReference type="EMBL" id="QLNI01000074">
    <property type="protein sequence ID" value="RAL99997.1"/>
    <property type="molecule type" value="Genomic_DNA"/>
</dbReference>
<organism evidence="3 4">
    <name type="scientific">Desulfobacter hydrogenophilus</name>
    <dbReference type="NCBI Taxonomy" id="2291"/>
    <lineage>
        <taxon>Bacteria</taxon>
        <taxon>Pseudomonadati</taxon>
        <taxon>Thermodesulfobacteriota</taxon>
        <taxon>Desulfobacteria</taxon>
        <taxon>Desulfobacterales</taxon>
        <taxon>Desulfobacteraceae</taxon>
        <taxon>Desulfobacter</taxon>
    </lineage>
</organism>
<protein>
    <recommendedName>
        <fullName evidence="6">OsmC family peroxiredoxin</fullName>
    </recommendedName>
</protein>
<dbReference type="SUPFAM" id="SSF82784">
    <property type="entry name" value="OsmC-like"/>
    <property type="match status" value="1"/>
</dbReference>
<sequence length="437" mass="48641">MTLKGKTMKTKLSTLSIIAALLISVSTAYAQKDVNQSPKVYQVETRLGNYTRPTTFTPTKAVPVNGAISENVAATTQNILNKEAPFLKKGLVKLIGEEQFSAWELVSDEGGSAHHQTAPNPLTYYAVGASSSLLTQVERFIQILDLDVEDVKVESKIFFRWSDPMSGQWSGYTDSVISNILIKSSESPEKIKMLKEKALKAWAVGEGLAKKTTIDVGILINADDWGGLHARPGKVESPISVDNGRTITTVAPDLNLKTVEVEKDLTLDMHNFPNPFIFTEISLAESAHDASRPYLHKIRAKSLTENYQTWELYADDSRGYEGLDNAPTSRDYFTIGTSFCLMSQLTANRMYFQKQGINIDDFRVEHQFNYQQDNFMTPTMTGHLDYVITRVIVKSAAAKEALTNYAKQALRMCFAGEGVQNETEMKSNIYLNGMIVK</sequence>
<accession>A0A328F692</accession>
<reference evidence="2 5" key="2">
    <citation type="submission" date="2019-02" db="EMBL/GenBank/DDBJ databases">
        <title>Complete genome sequence of Desulfobacter hydrogenophilus AcRS1.</title>
        <authorList>
            <person name="Marietou A."/>
            <person name="Lund M.B."/>
            <person name="Marshall I.P.G."/>
            <person name="Schreiber L."/>
            <person name="Jorgensen B."/>
        </authorList>
    </citation>
    <scope>NUCLEOTIDE SEQUENCE [LARGE SCALE GENOMIC DNA]</scope>
    <source>
        <strain evidence="2 5">AcRS1</strain>
    </source>
</reference>
<evidence type="ECO:0008006" key="6">
    <source>
        <dbReference type="Google" id="ProtNLM"/>
    </source>
</evidence>
<evidence type="ECO:0000256" key="1">
    <source>
        <dbReference type="SAM" id="SignalP"/>
    </source>
</evidence>
<keyword evidence="1" id="KW-0732">Signal</keyword>
<evidence type="ECO:0000313" key="5">
    <source>
        <dbReference type="Proteomes" id="UP000293902"/>
    </source>
</evidence>
<evidence type="ECO:0000313" key="4">
    <source>
        <dbReference type="Proteomes" id="UP000248798"/>
    </source>
</evidence>
<dbReference type="Proteomes" id="UP000293902">
    <property type="component" value="Chromosome"/>
</dbReference>
<dbReference type="InterPro" id="IPR036102">
    <property type="entry name" value="OsmC/Ohrsf"/>
</dbReference>
<dbReference type="Proteomes" id="UP000248798">
    <property type="component" value="Unassembled WGS sequence"/>
</dbReference>
<reference evidence="3 4" key="1">
    <citation type="submission" date="2018-06" db="EMBL/GenBank/DDBJ databases">
        <title>Complete Genome Sequence of Desulfobacter hydrogenophilus (DSM3380).</title>
        <authorList>
            <person name="Marietou A."/>
            <person name="Schreiber L."/>
            <person name="Marshall I."/>
            <person name="Jorgensen B."/>
        </authorList>
    </citation>
    <scope>NUCLEOTIDE SEQUENCE [LARGE SCALE GENOMIC DNA]</scope>
    <source>
        <strain evidence="3 4">DSM 3380</strain>
    </source>
</reference>
<dbReference type="Gene3D" id="3.30.300.20">
    <property type="match status" value="2"/>
</dbReference>
<feature type="signal peptide" evidence="1">
    <location>
        <begin position="1"/>
        <end position="30"/>
    </location>
</feature>
<proteinExistence type="predicted"/>
<feature type="chain" id="PRO_5030062840" description="OsmC family peroxiredoxin" evidence="1">
    <location>
        <begin position="31"/>
        <end position="437"/>
    </location>
</feature>
<keyword evidence="5" id="KW-1185">Reference proteome</keyword>
<dbReference type="InterPro" id="IPR015946">
    <property type="entry name" value="KH_dom-like_a/b"/>
</dbReference>
<gene>
    <name evidence="3" type="ORF">DO021_21465</name>
    <name evidence="2" type="ORF">EYB58_19785</name>
</gene>
<name>A0A328F692_9BACT</name>
<dbReference type="OrthoDB" id="5540854at2"/>
<dbReference type="EMBL" id="CP036313">
    <property type="protein sequence ID" value="QBH14960.1"/>
    <property type="molecule type" value="Genomic_DNA"/>
</dbReference>
<dbReference type="AlphaFoldDB" id="A0A328F692"/>
<evidence type="ECO:0000313" key="3">
    <source>
        <dbReference type="EMBL" id="RAL99997.1"/>
    </source>
</evidence>
<evidence type="ECO:0000313" key="2">
    <source>
        <dbReference type="EMBL" id="QBH14960.1"/>
    </source>
</evidence>